<dbReference type="KEGG" id="ter:Tery_0213"/>
<gene>
    <name evidence="3" type="ordered locus">Tery_0213</name>
</gene>
<reference evidence="3" key="1">
    <citation type="submission" date="2006-06" db="EMBL/GenBank/DDBJ databases">
        <title>Complete sequence of Trichodesmium erythraeum IMS101.</title>
        <authorList>
            <consortium name="US DOE Joint Genome Institute"/>
            <person name="Copeland A."/>
            <person name="Lucas S."/>
            <person name="Lapidus A."/>
            <person name="Barry K."/>
            <person name="Detter J.C."/>
            <person name="Glavina del Rio T."/>
            <person name="Hammon N."/>
            <person name="Israni S."/>
            <person name="Dalin E."/>
            <person name="Tice H."/>
            <person name="Pitluck S."/>
            <person name="Kiss H."/>
            <person name="Munk A.C."/>
            <person name="Brettin T."/>
            <person name="Bruce D."/>
            <person name="Han C."/>
            <person name="Tapia R."/>
            <person name="Gilna P."/>
            <person name="Schmutz J."/>
            <person name="Larimer F."/>
            <person name="Land M."/>
            <person name="Hauser L."/>
            <person name="Kyrpides N."/>
            <person name="Kim E."/>
            <person name="Richardson P."/>
        </authorList>
    </citation>
    <scope>NUCLEOTIDE SEQUENCE [LARGE SCALE GENOMIC DNA]</scope>
    <source>
        <strain evidence="3">IMS101</strain>
    </source>
</reference>
<dbReference type="HOGENOM" id="CLU_844244_0_0_3"/>
<evidence type="ECO:0000313" key="3">
    <source>
        <dbReference type="EMBL" id="ABG49702.1"/>
    </source>
</evidence>
<dbReference type="eggNOG" id="COG2319">
    <property type="taxonomic scope" value="Bacteria"/>
</dbReference>
<keyword evidence="2" id="KW-0812">Transmembrane</keyword>
<protein>
    <submittedName>
        <fullName evidence="3">Uncharacterized protein</fullName>
    </submittedName>
</protein>
<keyword evidence="2" id="KW-0472">Membrane</keyword>
<accession>Q119X2</accession>
<feature type="transmembrane region" description="Helical" evidence="2">
    <location>
        <begin position="172"/>
        <end position="197"/>
    </location>
</feature>
<dbReference type="OrthoDB" id="490046at2"/>
<feature type="region of interest" description="Disordered" evidence="1">
    <location>
        <begin position="210"/>
        <end position="240"/>
    </location>
</feature>
<keyword evidence="2" id="KW-1133">Transmembrane helix</keyword>
<dbReference type="EMBL" id="CP000393">
    <property type="protein sequence ID" value="ABG49702.1"/>
    <property type="molecule type" value="Genomic_DNA"/>
</dbReference>
<organism evidence="3">
    <name type="scientific">Trichodesmium erythraeum (strain IMS101)</name>
    <dbReference type="NCBI Taxonomy" id="203124"/>
    <lineage>
        <taxon>Bacteria</taxon>
        <taxon>Bacillati</taxon>
        <taxon>Cyanobacteriota</taxon>
        <taxon>Cyanophyceae</taxon>
        <taxon>Oscillatoriophycideae</taxon>
        <taxon>Oscillatoriales</taxon>
        <taxon>Microcoleaceae</taxon>
        <taxon>Trichodesmium</taxon>
    </lineage>
</organism>
<dbReference type="AlphaFoldDB" id="Q119X2"/>
<dbReference type="eggNOG" id="COG3577">
    <property type="taxonomic scope" value="Bacteria"/>
</dbReference>
<dbReference type="RefSeq" id="WP_011610098.1">
    <property type="nucleotide sequence ID" value="NC_008312.1"/>
</dbReference>
<proteinExistence type="predicted"/>
<feature type="region of interest" description="Disordered" evidence="1">
    <location>
        <begin position="132"/>
        <end position="165"/>
    </location>
</feature>
<sequence>MTSKNLRELAKQGDPKVISSIINHSLQKKGINVQVTKENDSLEIKLESDQVFNQQASLVEFIQTGIKKLGVESINTVKVYGVPTGNEIPVWEDEFFLDTSLKTNTPELEQELEVRDFPKTAVDKLDQELEAAYETETDEDYEEGEYDEEVEDDDYDEELSEDPNSQKKKIPLIATILLSILLVLVAVGAALHFSGIFSLPFLNNSKQPDANSNNVNSSTPNTSPDDSPDSTSATTDSTTSVSNPWYFAVKSAQSAAKKAQTAQTKSEWNAVASDWQKAVELMKKVPESNSNYQRAQKKVVEYQNNLDIAKQRADKAFN</sequence>
<evidence type="ECO:0000256" key="1">
    <source>
        <dbReference type="SAM" id="MobiDB-lite"/>
    </source>
</evidence>
<evidence type="ECO:0000256" key="2">
    <source>
        <dbReference type="SAM" id="Phobius"/>
    </source>
</evidence>
<name>Q119X2_TRIEI</name>
<feature type="compositionally biased region" description="Acidic residues" evidence="1">
    <location>
        <begin position="132"/>
        <end position="161"/>
    </location>
</feature>
<feature type="compositionally biased region" description="Low complexity" evidence="1">
    <location>
        <begin position="211"/>
        <end position="240"/>
    </location>
</feature>